<reference evidence="4" key="1">
    <citation type="submission" date="2019-01" db="EMBL/GenBank/DDBJ databases">
        <title>Genomic analysis of Salicibibacter sp. NKC3-5.</title>
        <authorList>
            <person name="Oh Y.J."/>
        </authorList>
    </citation>
    <scope>NUCLEOTIDE SEQUENCE [LARGE SCALE GENOMIC DNA]</scope>
    <source>
        <strain evidence="4">NKC3-5</strain>
    </source>
</reference>
<gene>
    <name evidence="3" type="ORF">EPH95_10875</name>
</gene>
<accession>A0A514LIC7</accession>
<organism evidence="3 4">
    <name type="scientific">Salicibibacter halophilus</name>
    <dbReference type="NCBI Taxonomy" id="2502791"/>
    <lineage>
        <taxon>Bacteria</taxon>
        <taxon>Bacillati</taxon>
        <taxon>Bacillota</taxon>
        <taxon>Bacilli</taxon>
        <taxon>Bacillales</taxon>
        <taxon>Bacillaceae</taxon>
        <taxon>Salicibibacter</taxon>
    </lineage>
</organism>
<sequence>MKMKNAGPIDLSEYQRLGIKTNSTAFKRCLNAGLLNNIDESFVKEVQEYWKRNYGKSIDPVLNIAFMNLTGSKEIRIKPRQVLRKKILPLFNDYDMSLGYQDKNLYDIMINPGRSPETVLKNVNGTYFDANNNSIDTTEATRILLRYNTDLIIKPSRTNNGKKISKLTFRDGNIYLNGKRINTQDLDRIYTKNFIVQKAMEQHPVMAAPHPSSVNTLRMYTFRWNNKITNLPSFARFGGNHHINDNMETGGLCLGVTDTGKFLNVAVDDYMKTYSRHPTTGFCFADLEPIPKFDEIKQFVKDCHKSILHLDVISWDIIIGFDGKPIFLEANFSGPLWMGQFITQRPSFGDLTEEVLQFVNRELKTTDPTLMKKDRLKKQKKEIDELKKQNQKLKEALEKKDNELKSIKGI</sequence>
<dbReference type="OrthoDB" id="8736147at2"/>
<name>A0A514LIC7_9BACI</name>
<evidence type="ECO:0000259" key="2">
    <source>
        <dbReference type="Pfam" id="PF14397"/>
    </source>
</evidence>
<keyword evidence="4" id="KW-1185">Reference proteome</keyword>
<dbReference type="AlphaFoldDB" id="A0A514LIC7"/>
<evidence type="ECO:0000313" key="4">
    <source>
        <dbReference type="Proteomes" id="UP000319756"/>
    </source>
</evidence>
<dbReference type="Pfam" id="PF14397">
    <property type="entry name" value="ATPgrasp_ST"/>
    <property type="match status" value="1"/>
</dbReference>
<evidence type="ECO:0000313" key="3">
    <source>
        <dbReference type="EMBL" id="QDI91606.1"/>
    </source>
</evidence>
<keyword evidence="1" id="KW-0175">Coiled coil</keyword>
<dbReference type="InterPro" id="IPR039523">
    <property type="entry name" value="RimK-rel_E_lig_ATP-grasp"/>
</dbReference>
<dbReference type="Proteomes" id="UP000319756">
    <property type="component" value="Chromosome"/>
</dbReference>
<feature type="coiled-coil region" evidence="1">
    <location>
        <begin position="369"/>
        <end position="410"/>
    </location>
</feature>
<dbReference type="KEGG" id="sale:EPH95_10875"/>
<dbReference type="EMBL" id="CP035485">
    <property type="protein sequence ID" value="QDI91606.1"/>
    <property type="molecule type" value="Genomic_DNA"/>
</dbReference>
<proteinExistence type="predicted"/>
<evidence type="ECO:0000256" key="1">
    <source>
        <dbReference type="SAM" id="Coils"/>
    </source>
</evidence>
<protein>
    <recommendedName>
        <fullName evidence="2">Alpha-L-glutamate ligase-related protein ATP-grasp domain-containing protein</fullName>
    </recommendedName>
</protein>
<feature type="domain" description="Alpha-L-glutamate ligase-related protein ATP-grasp" evidence="2">
    <location>
        <begin position="125"/>
        <end position="344"/>
    </location>
</feature>
<dbReference type="SUPFAM" id="SSF56059">
    <property type="entry name" value="Glutathione synthetase ATP-binding domain-like"/>
    <property type="match status" value="1"/>
</dbReference>